<gene>
    <name evidence="3" type="ORF">SAMN04488102_11222</name>
</gene>
<keyword evidence="4" id="KW-1185">Reference proteome</keyword>
<dbReference type="PROSITE" id="PS50883">
    <property type="entry name" value="EAL"/>
    <property type="match status" value="1"/>
</dbReference>
<dbReference type="SUPFAM" id="SSF141868">
    <property type="entry name" value="EAL domain-like"/>
    <property type="match status" value="1"/>
</dbReference>
<feature type="domain" description="EAL" evidence="1">
    <location>
        <begin position="1"/>
        <end position="202"/>
    </location>
</feature>
<dbReference type="PANTHER" id="PTHR33525:SF4">
    <property type="entry name" value="CYCLIC DI-GMP PHOSPHODIESTERASE CDGJ"/>
    <property type="match status" value="1"/>
</dbReference>
<dbReference type="InterPro" id="IPR052340">
    <property type="entry name" value="RNase_Y/CdgJ"/>
</dbReference>
<dbReference type="Gene3D" id="1.10.3210.10">
    <property type="entry name" value="Hypothetical protein af1432"/>
    <property type="match status" value="1"/>
</dbReference>
<evidence type="ECO:0000259" key="1">
    <source>
        <dbReference type="PROSITE" id="PS50883"/>
    </source>
</evidence>
<dbReference type="Proteomes" id="UP000199612">
    <property type="component" value="Unassembled WGS sequence"/>
</dbReference>
<proteinExistence type="predicted"/>
<dbReference type="InterPro" id="IPR014408">
    <property type="entry name" value="dGMP_Pdiesterase_EAL/HD-GYP"/>
</dbReference>
<feature type="domain" description="HDOD" evidence="2">
    <location>
        <begin position="197"/>
        <end position="384"/>
    </location>
</feature>
<dbReference type="OrthoDB" id="2324331at2"/>
<dbReference type="EMBL" id="FOLT01000012">
    <property type="protein sequence ID" value="SFC59493.1"/>
    <property type="molecule type" value="Genomic_DNA"/>
</dbReference>
<dbReference type="InterPro" id="IPR001633">
    <property type="entry name" value="EAL_dom"/>
</dbReference>
<dbReference type="InterPro" id="IPR035919">
    <property type="entry name" value="EAL_sf"/>
</dbReference>
<dbReference type="PANTHER" id="PTHR33525">
    <property type="match status" value="1"/>
</dbReference>
<dbReference type="InterPro" id="IPR013976">
    <property type="entry name" value="HDOD"/>
</dbReference>
<organism evidence="3 4">
    <name type="scientific">Alkalibacterium subtropicum</name>
    <dbReference type="NCBI Taxonomy" id="753702"/>
    <lineage>
        <taxon>Bacteria</taxon>
        <taxon>Bacillati</taxon>
        <taxon>Bacillota</taxon>
        <taxon>Bacilli</taxon>
        <taxon>Lactobacillales</taxon>
        <taxon>Carnobacteriaceae</taxon>
        <taxon>Alkalibacterium</taxon>
    </lineage>
</organism>
<dbReference type="AlphaFoldDB" id="A0A1I1KMW8"/>
<dbReference type="Pfam" id="PF00563">
    <property type="entry name" value="EAL"/>
    <property type="match status" value="1"/>
</dbReference>
<protein>
    <submittedName>
        <fullName evidence="3">EAL and modified HD-GYP domain-containing signal transduction protein</fullName>
    </submittedName>
</protein>
<dbReference type="SMART" id="SM00052">
    <property type="entry name" value="EAL"/>
    <property type="match status" value="1"/>
</dbReference>
<evidence type="ECO:0000313" key="4">
    <source>
        <dbReference type="Proteomes" id="UP000199612"/>
    </source>
</evidence>
<dbReference type="PIRSF" id="PIRSF003180">
    <property type="entry name" value="DiGMPpdiest_YuxH"/>
    <property type="match status" value="1"/>
</dbReference>
<dbReference type="STRING" id="753702.SAMN04488102_11222"/>
<accession>A0A1I1KMW8</accession>
<reference evidence="4" key="1">
    <citation type="submission" date="2016-10" db="EMBL/GenBank/DDBJ databases">
        <authorList>
            <person name="Varghese N."/>
            <person name="Submissions S."/>
        </authorList>
    </citation>
    <scope>NUCLEOTIDE SEQUENCE [LARGE SCALE GENOMIC DNA]</scope>
    <source>
        <strain evidence="4">DSM 23664</strain>
    </source>
</reference>
<dbReference type="PROSITE" id="PS51833">
    <property type="entry name" value="HDOD"/>
    <property type="match status" value="1"/>
</dbReference>
<dbReference type="SUPFAM" id="SSF109604">
    <property type="entry name" value="HD-domain/PDEase-like"/>
    <property type="match status" value="1"/>
</dbReference>
<dbReference type="Pfam" id="PF08668">
    <property type="entry name" value="HDOD"/>
    <property type="match status" value="1"/>
</dbReference>
<sequence length="407" mass="46771">MFIARQPIFNRAMKVYGYELLYRDSETAKRFNHVSAEQATAAVVSGLFELGTDSITQNKKSFVNFSYDFLFSDSIELIAPENLVIEVLENTKIDTKLINRLTALKKKGYKIALDDFIEKYTSSPVINISTIIKYDIMARPLDSIKTDVKRAMRDGKILVAEKIETKEEYESAKKMGFHLFQGYFFAKPHIIGKTSNRKSPKLSYLELMNELQAPEPSFDNLTNIIKKDVNLSHRLLLSTKQNKAKSGDIIDQLHQSLVYMGLNQIKRWIHILMLQDLATNKPDELLYLTLIRAHFGELLAKNSLFKSQSNDIYGMFLFSTLDALLDQPINEALQNLLISEDVRKALICQKGVFSPMLELVIAYEKGDWDSVNTLSLQMNLNEEQISKYYMDSITYSREVMTLTNRNY</sequence>
<evidence type="ECO:0000259" key="2">
    <source>
        <dbReference type="PROSITE" id="PS51833"/>
    </source>
</evidence>
<dbReference type="Gene3D" id="3.20.20.450">
    <property type="entry name" value="EAL domain"/>
    <property type="match status" value="1"/>
</dbReference>
<dbReference type="RefSeq" id="WP_091531064.1">
    <property type="nucleotide sequence ID" value="NZ_FOLT01000012.1"/>
</dbReference>
<name>A0A1I1KMW8_9LACT</name>
<evidence type="ECO:0000313" key="3">
    <source>
        <dbReference type="EMBL" id="SFC59493.1"/>
    </source>
</evidence>